<gene>
    <name evidence="2" type="ORF">SAMN02927903_02971</name>
</gene>
<dbReference type="Proteomes" id="UP000199354">
    <property type="component" value="Unassembled WGS sequence"/>
</dbReference>
<dbReference type="RefSeq" id="WP_139149687.1">
    <property type="nucleotide sequence ID" value="NZ_FMVF01000018.1"/>
</dbReference>
<evidence type="ECO:0000313" key="3">
    <source>
        <dbReference type="Proteomes" id="UP000199354"/>
    </source>
</evidence>
<sequence length="322" mass="34319">MKPIQTLLRFVLFLSLSAIICSCEAEPESYDDYNFVPDLPCNYTQWSGTGSCNSGYYPVYNNTCAPENYPFYNTATTLCYTSCEAAYNANPEGQIFRYNENGGGGGSCNYTQWTGTGSCASGYHPVYTNVCAPVGYPFYNTATTLCYTSCEAAYNANPQGQIFRHNENGGGGGSCDYTQWTGTGSCASGYYPVYTNVCAPVAFPFYNTATNLCYATCSAAFNANPAGQIYRSNENGGGGGGDSQIVFWTATSQYGQIDIYVNGSFRGTITNTYSGAPSCGAGGCVTVTISGTGNTWYATAGNHTWNSSALTLTSACTTMQLY</sequence>
<feature type="signal peptide" evidence="1">
    <location>
        <begin position="1"/>
        <end position="25"/>
    </location>
</feature>
<evidence type="ECO:0000313" key="2">
    <source>
        <dbReference type="EMBL" id="SCY93364.1"/>
    </source>
</evidence>
<reference evidence="2 3" key="1">
    <citation type="submission" date="2016-10" db="EMBL/GenBank/DDBJ databases">
        <authorList>
            <person name="de Groot N.N."/>
        </authorList>
    </citation>
    <scope>NUCLEOTIDE SEQUENCE [LARGE SCALE GENOMIC DNA]</scope>
    <source>
        <strain evidence="2 3">CGMCC 1.7031</strain>
    </source>
</reference>
<dbReference type="PROSITE" id="PS51257">
    <property type="entry name" value="PROKAR_LIPOPROTEIN"/>
    <property type="match status" value="1"/>
</dbReference>
<proteinExistence type="predicted"/>
<evidence type="ECO:0000256" key="1">
    <source>
        <dbReference type="SAM" id="SignalP"/>
    </source>
</evidence>
<dbReference type="EMBL" id="FMVF01000018">
    <property type="protein sequence ID" value="SCY93364.1"/>
    <property type="molecule type" value="Genomic_DNA"/>
</dbReference>
<dbReference type="AlphaFoldDB" id="A0A1G5JYV2"/>
<name>A0A1G5JYV2_9FLAO</name>
<organism evidence="2 3">
    <name type="scientific">Flavobacterium caeni</name>
    <dbReference type="NCBI Taxonomy" id="490189"/>
    <lineage>
        <taxon>Bacteria</taxon>
        <taxon>Pseudomonadati</taxon>
        <taxon>Bacteroidota</taxon>
        <taxon>Flavobacteriia</taxon>
        <taxon>Flavobacteriales</taxon>
        <taxon>Flavobacteriaceae</taxon>
        <taxon>Flavobacterium</taxon>
    </lineage>
</organism>
<accession>A0A1G5JYV2</accession>
<feature type="chain" id="PRO_5011683207" evidence="1">
    <location>
        <begin position="26"/>
        <end position="322"/>
    </location>
</feature>
<protein>
    <submittedName>
        <fullName evidence="2">Uncharacterized protein</fullName>
    </submittedName>
</protein>
<keyword evidence="1" id="KW-0732">Signal</keyword>
<keyword evidence="3" id="KW-1185">Reference proteome</keyword>